<keyword evidence="3" id="KW-0808">Transferase</keyword>
<evidence type="ECO:0000259" key="1">
    <source>
        <dbReference type="Pfam" id="PF01755"/>
    </source>
</evidence>
<protein>
    <submittedName>
        <fullName evidence="3">COG3306 Glycosyltransferase involved in LPS biosynthesis</fullName>
    </submittedName>
</protein>
<dbReference type="InterPro" id="IPR029044">
    <property type="entry name" value="Nucleotide-diphossugar_trans"/>
</dbReference>
<gene>
    <name evidence="2" type="ORF">UFOVP1119_33</name>
    <name evidence="3" type="ORF">UFOVP1238_7</name>
</gene>
<evidence type="ECO:0000313" key="2">
    <source>
        <dbReference type="EMBL" id="CAB4185334.1"/>
    </source>
</evidence>
<name>A0A6J5R7Z8_9CAUD</name>
<dbReference type="SUPFAM" id="SSF53448">
    <property type="entry name" value="Nucleotide-diphospho-sugar transferases"/>
    <property type="match status" value="1"/>
</dbReference>
<accession>A0A6J5R7Z8</accession>
<dbReference type="EMBL" id="LR797076">
    <property type="protein sequence ID" value="CAB4185334.1"/>
    <property type="molecule type" value="Genomic_DNA"/>
</dbReference>
<sequence>MKYAYKVLHIEGISQERDAAVNGVKQIMAGIDELPCLTIDFITPEYRHRFLDQNPDFKTTKPFKIGELGVWASNIEAWKAFLESDYDALLIFEDDVKLDPDFVKGMEGYLDKLPLDWDLFSPYIHWWQESNLYKEEYLVNDDICIAYQNWSLAAYFISKEGARKALASISGGIYTAVDLHLFKGIYDFHAYTTTPKAKKYSDLYYFESTIQNNPKLMSVSAGGLN</sequence>
<proteinExistence type="predicted"/>
<reference evidence="3" key="1">
    <citation type="submission" date="2020-05" db="EMBL/GenBank/DDBJ databases">
        <authorList>
            <person name="Chiriac C."/>
            <person name="Salcher M."/>
            <person name="Ghai R."/>
            <person name="Kavagutti S V."/>
        </authorList>
    </citation>
    <scope>NUCLEOTIDE SEQUENCE</scope>
</reference>
<evidence type="ECO:0000313" key="3">
    <source>
        <dbReference type="EMBL" id="CAB4193039.1"/>
    </source>
</evidence>
<dbReference type="EMBL" id="LR797198">
    <property type="protein sequence ID" value="CAB4193039.1"/>
    <property type="molecule type" value="Genomic_DNA"/>
</dbReference>
<dbReference type="GO" id="GO:0016740">
    <property type="term" value="F:transferase activity"/>
    <property type="evidence" value="ECO:0007669"/>
    <property type="project" value="UniProtKB-KW"/>
</dbReference>
<dbReference type="Pfam" id="PF01755">
    <property type="entry name" value="Glyco_transf_25"/>
    <property type="match status" value="1"/>
</dbReference>
<dbReference type="InterPro" id="IPR002654">
    <property type="entry name" value="Glyco_trans_25"/>
</dbReference>
<organism evidence="3">
    <name type="scientific">uncultured Caudovirales phage</name>
    <dbReference type="NCBI Taxonomy" id="2100421"/>
    <lineage>
        <taxon>Viruses</taxon>
        <taxon>Duplodnaviria</taxon>
        <taxon>Heunggongvirae</taxon>
        <taxon>Uroviricota</taxon>
        <taxon>Caudoviricetes</taxon>
        <taxon>Peduoviridae</taxon>
        <taxon>Maltschvirus</taxon>
        <taxon>Maltschvirus maltsch</taxon>
    </lineage>
</organism>
<feature type="domain" description="Glycosyl transferase family 25" evidence="1">
    <location>
        <begin position="57"/>
        <end position="178"/>
    </location>
</feature>